<dbReference type="AlphaFoldDB" id="X1P451"/>
<protein>
    <submittedName>
        <fullName evidence="2">Uncharacterized protein</fullName>
    </submittedName>
</protein>
<sequence length="29" mass="3055">LIASKKDTRRMNKGIGERGKGTGPIAISV</sequence>
<organism evidence="2">
    <name type="scientific">marine sediment metagenome</name>
    <dbReference type="NCBI Taxonomy" id="412755"/>
    <lineage>
        <taxon>unclassified sequences</taxon>
        <taxon>metagenomes</taxon>
        <taxon>ecological metagenomes</taxon>
    </lineage>
</organism>
<feature type="non-terminal residue" evidence="2">
    <location>
        <position position="1"/>
    </location>
</feature>
<evidence type="ECO:0000256" key="1">
    <source>
        <dbReference type="SAM" id="MobiDB-lite"/>
    </source>
</evidence>
<comment type="caution">
    <text evidence="2">The sequence shown here is derived from an EMBL/GenBank/DDBJ whole genome shotgun (WGS) entry which is preliminary data.</text>
</comment>
<name>X1P451_9ZZZZ</name>
<evidence type="ECO:0000313" key="2">
    <source>
        <dbReference type="EMBL" id="GAI51077.1"/>
    </source>
</evidence>
<dbReference type="EMBL" id="BARV01042801">
    <property type="protein sequence ID" value="GAI51077.1"/>
    <property type="molecule type" value="Genomic_DNA"/>
</dbReference>
<gene>
    <name evidence="2" type="ORF">S06H3_64195</name>
</gene>
<accession>X1P451</accession>
<feature type="compositionally biased region" description="Basic and acidic residues" evidence="1">
    <location>
        <begin position="1"/>
        <end position="20"/>
    </location>
</feature>
<feature type="region of interest" description="Disordered" evidence="1">
    <location>
        <begin position="1"/>
        <end position="29"/>
    </location>
</feature>
<reference evidence="2" key="1">
    <citation type="journal article" date="2014" name="Front. Microbiol.">
        <title>High frequency of phylogenetically diverse reductive dehalogenase-homologous genes in deep subseafloor sedimentary metagenomes.</title>
        <authorList>
            <person name="Kawai M."/>
            <person name="Futagami T."/>
            <person name="Toyoda A."/>
            <person name="Takaki Y."/>
            <person name="Nishi S."/>
            <person name="Hori S."/>
            <person name="Arai W."/>
            <person name="Tsubouchi T."/>
            <person name="Morono Y."/>
            <person name="Uchiyama I."/>
            <person name="Ito T."/>
            <person name="Fujiyama A."/>
            <person name="Inagaki F."/>
            <person name="Takami H."/>
        </authorList>
    </citation>
    <scope>NUCLEOTIDE SEQUENCE</scope>
    <source>
        <strain evidence="2">Expedition CK06-06</strain>
    </source>
</reference>
<proteinExistence type="predicted"/>